<name>A0A0Q1DL96_9FLAO</name>
<dbReference type="RefSeq" id="WP_055393759.1">
    <property type="nucleotide sequence ID" value="NZ_LCTZ01000002.1"/>
</dbReference>
<comment type="similarity">
    <text evidence="13">Belongs to the LpxK family.</text>
</comment>
<organism evidence="15 16">
    <name type="scientific">Flagellimonas eckloniae</name>
    <dbReference type="NCBI Taxonomy" id="346185"/>
    <lineage>
        <taxon>Bacteria</taxon>
        <taxon>Pseudomonadati</taxon>
        <taxon>Bacteroidota</taxon>
        <taxon>Flavobacteriia</taxon>
        <taxon>Flavobacteriales</taxon>
        <taxon>Flavobacteriaceae</taxon>
        <taxon>Flagellimonas</taxon>
    </lineage>
</organism>
<dbReference type="UniPathway" id="UPA00359">
    <property type="reaction ID" value="UER00482"/>
</dbReference>
<evidence type="ECO:0000256" key="8">
    <source>
        <dbReference type="ARBA" id="ARBA00022741"/>
    </source>
</evidence>
<evidence type="ECO:0000256" key="14">
    <source>
        <dbReference type="SAM" id="Phobius"/>
    </source>
</evidence>
<protein>
    <recommendedName>
        <fullName evidence="4 13">Tetraacyldisaccharide 4'-kinase</fullName>
        <ecNumber evidence="3 13">2.7.1.130</ecNumber>
    </recommendedName>
    <alternativeName>
        <fullName evidence="12 13">Lipid A 4'-kinase</fullName>
    </alternativeName>
</protein>
<dbReference type="STRING" id="346185.AAY42_07290"/>
<dbReference type="EMBL" id="LCTZ01000002">
    <property type="protein sequence ID" value="KQC29712.1"/>
    <property type="molecule type" value="Genomic_DNA"/>
</dbReference>
<evidence type="ECO:0000256" key="4">
    <source>
        <dbReference type="ARBA" id="ARBA00016436"/>
    </source>
</evidence>
<dbReference type="NCBIfam" id="TIGR00682">
    <property type="entry name" value="lpxK"/>
    <property type="match status" value="1"/>
</dbReference>
<dbReference type="Proteomes" id="UP000050827">
    <property type="component" value="Unassembled WGS sequence"/>
</dbReference>
<keyword evidence="5 13" id="KW-0444">Lipid biosynthesis</keyword>
<proteinExistence type="inferred from homology"/>
<sequence length="332" mass="37759">MQQLLRKIAFPFSLIYALVIFLRNYLYNIGFYRSLSYPTVTICVGNLSVGGTGKTPMIEYLIRLLDSHSIAVLSRGYKRKSKGFLIAESKSSVEDIGDEPFQIHKKFPKITVAVDADRRNGITQLENLVKPDVVLLDDAFQHRKVKPTYSILLTAYGNLYIDDWYLPTGNLRDSKSEAKRAHMVIVTKCPKLLSEDERTAISKKLKLLSGQKLLFSSLAYNEVVKNGSKDEIALLSLKEKKVVLVTGIASPKPLVSHLFDIGLQVTHFEYADHHYFTEKEIQEFSGFEIILTTEKDFVRLSGKVDNLYYLEVAHQFSKEDEMILQKAILDLI</sequence>
<evidence type="ECO:0000256" key="2">
    <source>
        <dbReference type="ARBA" id="ARBA00004870"/>
    </source>
</evidence>
<keyword evidence="9 13" id="KW-0418">Kinase</keyword>
<gene>
    <name evidence="13" type="primary">lpxK</name>
    <name evidence="15" type="ORF">AAY42_07290</name>
</gene>
<keyword evidence="10 13" id="KW-0067">ATP-binding</keyword>
<evidence type="ECO:0000256" key="12">
    <source>
        <dbReference type="ARBA" id="ARBA00029757"/>
    </source>
</evidence>
<comment type="catalytic activity">
    <reaction evidence="13">
        <text>a lipid A disaccharide + ATP = a lipid IVA + ADP + H(+)</text>
        <dbReference type="Rhea" id="RHEA:67840"/>
        <dbReference type="ChEBI" id="CHEBI:15378"/>
        <dbReference type="ChEBI" id="CHEBI:30616"/>
        <dbReference type="ChEBI" id="CHEBI:176343"/>
        <dbReference type="ChEBI" id="CHEBI:176425"/>
        <dbReference type="ChEBI" id="CHEBI:456216"/>
        <dbReference type="EC" id="2.7.1.130"/>
    </reaction>
</comment>
<keyword evidence="14" id="KW-0472">Membrane</keyword>
<comment type="pathway">
    <text evidence="2 13">Glycolipid biosynthesis; lipid IV(A) biosynthesis; lipid IV(A) from (3R)-3-hydroxytetradecanoyl-[acyl-carrier-protein] and UDP-N-acetyl-alpha-D-glucosamine: step 6/6.</text>
</comment>
<keyword evidence="6 13" id="KW-0441">Lipid A biosynthesis</keyword>
<evidence type="ECO:0000256" key="11">
    <source>
        <dbReference type="ARBA" id="ARBA00023098"/>
    </source>
</evidence>
<evidence type="ECO:0000313" key="15">
    <source>
        <dbReference type="EMBL" id="KQC29712.1"/>
    </source>
</evidence>
<dbReference type="AlphaFoldDB" id="A0A0Q1DL96"/>
<evidence type="ECO:0000256" key="13">
    <source>
        <dbReference type="HAMAP-Rule" id="MF_00409"/>
    </source>
</evidence>
<keyword evidence="7 13" id="KW-0808">Transferase</keyword>
<keyword evidence="8 13" id="KW-0547">Nucleotide-binding</keyword>
<dbReference type="GO" id="GO:0005886">
    <property type="term" value="C:plasma membrane"/>
    <property type="evidence" value="ECO:0007669"/>
    <property type="project" value="TreeGrafter"/>
</dbReference>
<accession>A0A0Q1DL96</accession>
<dbReference type="Pfam" id="PF02606">
    <property type="entry name" value="LpxK"/>
    <property type="match status" value="1"/>
</dbReference>
<dbReference type="SUPFAM" id="SSF52540">
    <property type="entry name" value="P-loop containing nucleoside triphosphate hydrolases"/>
    <property type="match status" value="1"/>
</dbReference>
<dbReference type="GO" id="GO:0009244">
    <property type="term" value="P:lipopolysaccharide core region biosynthetic process"/>
    <property type="evidence" value="ECO:0007669"/>
    <property type="project" value="TreeGrafter"/>
</dbReference>
<dbReference type="GO" id="GO:0005524">
    <property type="term" value="F:ATP binding"/>
    <property type="evidence" value="ECO:0007669"/>
    <property type="project" value="UniProtKB-UniRule"/>
</dbReference>
<keyword evidence="11 13" id="KW-0443">Lipid metabolism</keyword>
<keyword evidence="14" id="KW-0812">Transmembrane</keyword>
<evidence type="ECO:0000256" key="7">
    <source>
        <dbReference type="ARBA" id="ARBA00022679"/>
    </source>
</evidence>
<reference evidence="15 16" key="1">
    <citation type="submission" date="2015-04" db="EMBL/GenBank/DDBJ databases">
        <title>Complete genome of flavobacterium.</title>
        <authorList>
            <person name="Kwon Y.M."/>
            <person name="Kim S.-J."/>
        </authorList>
    </citation>
    <scope>NUCLEOTIDE SEQUENCE [LARGE SCALE GENOMIC DNA]</scope>
    <source>
        <strain evidence="15 16">DK169</strain>
    </source>
</reference>
<evidence type="ECO:0000256" key="3">
    <source>
        <dbReference type="ARBA" id="ARBA00012071"/>
    </source>
</evidence>
<dbReference type="InterPro" id="IPR003758">
    <property type="entry name" value="LpxK"/>
</dbReference>
<dbReference type="PANTHER" id="PTHR42724:SF1">
    <property type="entry name" value="TETRAACYLDISACCHARIDE 4'-KINASE, MITOCHONDRIAL-RELATED"/>
    <property type="match status" value="1"/>
</dbReference>
<evidence type="ECO:0000256" key="1">
    <source>
        <dbReference type="ARBA" id="ARBA00002274"/>
    </source>
</evidence>
<feature type="binding site" evidence="13">
    <location>
        <begin position="48"/>
        <end position="55"/>
    </location>
    <ligand>
        <name>ATP</name>
        <dbReference type="ChEBI" id="CHEBI:30616"/>
    </ligand>
</feature>
<dbReference type="GO" id="GO:0009245">
    <property type="term" value="P:lipid A biosynthetic process"/>
    <property type="evidence" value="ECO:0007669"/>
    <property type="project" value="UniProtKB-UniRule"/>
</dbReference>
<dbReference type="HAMAP" id="MF_00409">
    <property type="entry name" value="LpxK"/>
    <property type="match status" value="1"/>
</dbReference>
<dbReference type="PATRIC" id="fig|1547436.3.peg.1502"/>
<evidence type="ECO:0000256" key="5">
    <source>
        <dbReference type="ARBA" id="ARBA00022516"/>
    </source>
</evidence>
<comment type="caution">
    <text evidence="15">The sequence shown here is derived from an EMBL/GenBank/DDBJ whole genome shotgun (WGS) entry which is preliminary data.</text>
</comment>
<evidence type="ECO:0000256" key="10">
    <source>
        <dbReference type="ARBA" id="ARBA00022840"/>
    </source>
</evidence>
<keyword evidence="14" id="KW-1133">Transmembrane helix</keyword>
<comment type="function">
    <text evidence="1 13">Transfers the gamma-phosphate of ATP to the 4'-position of a tetraacyldisaccharide 1-phosphate intermediate (termed DS-1-P) to form tetraacyldisaccharide 1,4'-bis-phosphate (lipid IVA).</text>
</comment>
<evidence type="ECO:0000256" key="9">
    <source>
        <dbReference type="ARBA" id="ARBA00022777"/>
    </source>
</evidence>
<dbReference type="PANTHER" id="PTHR42724">
    <property type="entry name" value="TETRAACYLDISACCHARIDE 4'-KINASE"/>
    <property type="match status" value="1"/>
</dbReference>
<evidence type="ECO:0000313" key="16">
    <source>
        <dbReference type="Proteomes" id="UP000050827"/>
    </source>
</evidence>
<feature type="transmembrane region" description="Helical" evidence="14">
    <location>
        <begin position="7"/>
        <end position="26"/>
    </location>
</feature>
<dbReference type="GO" id="GO:0009029">
    <property type="term" value="F:lipid-A 4'-kinase activity"/>
    <property type="evidence" value="ECO:0007669"/>
    <property type="project" value="UniProtKB-UniRule"/>
</dbReference>
<evidence type="ECO:0000256" key="6">
    <source>
        <dbReference type="ARBA" id="ARBA00022556"/>
    </source>
</evidence>
<dbReference type="InterPro" id="IPR027417">
    <property type="entry name" value="P-loop_NTPase"/>
</dbReference>
<dbReference type="EC" id="2.7.1.130" evidence="3 13"/>
<dbReference type="OrthoDB" id="9766423at2"/>
<keyword evidence="16" id="KW-1185">Reference proteome</keyword>